<keyword evidence="3" id="KW-0472">Membrane</keyword>
<dbReference type="PANTHER" id="PTHR16255">
    <property type="entry name" value="REQUIRED FOR MEIOTIC NUCLEAR DIVISION PROTEIN 1 HOMOLOG"/>
    <property type="match status" value="1"/>
</dbReference>
<dbReference type="SUPFAM" id="SSF48097">
    <property type="entry name" value="Regulator of G-protein signaling, RGS"/>
    <property type="match status" value="1"/>
</dbReference>
<feature type="compositionally biased region" description="Polar residues" evidence="2">
    <location>
        <begin position="155"/>
        <end position="169"/>
    </location>
</feature>
<dbReference type="InterPro" id="IPR051624">
    <property type="entry name" value="RMD1/Sad1-interacting"/>
</dbReference>
<evidence type="ECO:0000313" key="5">
    <source>
        <dbReference type="EMBL" id="KAL1795265.1"/>
    </source>
</evidence>
<keyword evidence="6" id="KW-1185">Reference proteome</keyword>
<evidence type="ECO:0000256" key="2">
    <source>
        <dbReference type="SAM" id="MobiDB-lite"/>
    </source>
</evidence>
<dbReference type="RefSeq" id="XP_069305849.1">
    <property type="nucleotide sequence ID" value="XM_069453282.1"/>
</dbReference>
<name>A0ABR3UFZ9_9PLEO</name>
<dbReference type="Pfam" id="PF02582">
    <property type="entry name" value="DUF155"/>
    <property type="match status" value="1"/>
</dbReference>
<dbReference type="InterPro" id="IPR016137">
    <property type="entry name" value="RGS"/>
</dbReference>
<feature type="transmembrane region" description="Helical" evidence="3">
    <location>
        <begin position="259"/>
        <end position="279"/>
    </location>
</feature>
<reference evidence="5 6" key="1">
    <citation type="submission" date="2024-09" db="EMBL/GenBank/DDBJ databases">
        <title>T2T genomes of carrot and Alternaria dauci and their utility for understanding host-pathogen interaction during carrot leaf blight disease.</title>
        <authorList>
            <person name="Liu W."/>
            <person name="Xu S."/>
            <person name="Ou C."/>
            <person name="Liu X."/>
            <person name="Zhuang F."/>
            <person name="Deng X.W."/>
        </authorList>
    </citation>
    <scope>NUCLEOTIDE SEQUENCE [LARGE SCALE GENOMIC DNA]</scope>
    <source>
        <strain evidence="5 6">A2016</strain>
    </source>
</reference>
<feature type="transmembrane region" description="Helical" evidence="3">
    <location>
        <begin position="341"/>
        <end position="361"/>
    </location>
</feature>
<accession>A0ABR3UFZ9</accession>
<feature type="region of interest" description="Disordered" evidence="2">
    <location>
        <begin position="122"/>
        <end position="175"/>
    </location>
</feature>
<feature type="transmembrane region" description="Helical" evidence="3">
    <location>
        <begin position="285"/>
        <end position="301"/>
    </location>
</feature>
<sequence>MSYEDPQDAQHQPGQTRNRFPTLFEVLSRKTTAPLDLFSFYIYMRDQQRSVDYLDFWLDVSQHLQLCRLYVRRLHRSMIEETPDLERNSKRSSYALDNAGEGPSNEKADNMSDQRLSAFLRSDHPSRNHSPQNSQGSNQSREFPRPSLNVLDTPGDSSSPGQNSSIDNSQPRREDLRASAEKILYTYLLPGSEREIIIPQSILAEVQEAIEGQEQRADPELFDNAKDYVFQAMERDAYPGFLQNKGLGNLVPQSMMLRLILGLISFFAAVWTSFILIFLDKSRGTRCWIILPFTIAIYLIFTHQYMLDPIIAIAGYSEYTFFDFNKIREPFVKKTLNRRSLTVLVMFLAVTVAICCLFIFVPGEWTAASSKMSGPTAKSKRGPTVLMTDARDTAPRAPQRPGAGQRQATGARLISVDNILQYASDIPSQQQRRGPPGSRPMVHTRTPSGRHPLDPRLSGRLIPQHMPTRSSKLSEKLVLLPETAGQDDGDEKGEFDQDEYEGPPTDDDLARRTPQGGPNDKSYAERLPKAKRTDKLSRVTAYCTAQAYKMKSTAQFVKDTHHARTKLYDDCLYTVYHLPLLPGSDGYRVRSSPALKSPGGKTVLDEEIERNEQRDHHEGYFGDDETYYVRDDHELDQPWDGIHHRRDSSEPSRIAPNALSFGEMFVFSYGVVVFWNFTEKQEKDILADLTFSATATGISIATRPLTESDFETEEFHFEYNPEIQRPRVYNDMITLKSGDHMIKLAMSHAIAQSTKLSLFEEGMSRTMLAAQYVPKRLALTGKLGMGRTDVVKMIGQLFTSRVEVNLSSNMLDTPSFFWDSEPTLHPLYTAVREYLEIKPRIQVLNERCQVFLDLGEILSDSISDKKMTKITWIVIALIVLSICITCLEVLLRFAILQKGRTNVPVESDLGIRGVRHLALAGCLLAGVAAHKDNKEEDLQQNFVPHTFKQQVVNRMVFNYRLEDFMTMWNNRVGDQGVTDLVWWSDGCTHADDDPLGWDFKPACIRHDFAYWNFHTQGRLSHASRKKIDVRFKEDLYHLCEGYDHTKACRITAKAYYLGARVSGFHERDRYLVMNAILGPMIADDTTPEIATATSANATTVSTTTTATATASAHWKLAHVGPDEKAAYLEWVGRMIKQLVKKLRSPGKDLTSLSQDLDAWILLLESE</sequence>
<protein>
    <recommendedName>
        <fullName evidence="4">RGS domain-containing protein</fullName>
    </recommendedName>
</protein>
<dbReference type="InterPro" id="IPR036305">
    <property type="entry name" value="RGS_sf"/>
</dbReference>
<dbReference type="Proteomes" id="UP001578633">
    <property type="component" value="Chromosome 6"/>
</dbReference>
<dbReference type="SMART" id="SM00315">
    <property type="entry name" value="RGS"/>
    <property type="match status" value="1"/>
</dbReference>
<keyword evidence="3" id="KW-1133">Transmembrane helix</keyword>
<gene>
    <name evidence="5" type="ORF">ACET3X_007081</name>
</gene>
<dbReference type="Gene3D" id="1.20.90.10">
    <property type="entry name" value="Phospholipase A2 domain"/>
    <property type="match status" value="1"/>
</dbReference>
<feature type="region of interest" description="Disordered" evidence="2">
    <location>
        <begin position="390"/>
        <end position="410"/>
    </location>
</feature>
<proteinExistence type="inferred from homology"/>
<evidence type="ECO:0000256" key="3">
    <source>
        <dbReference type="SAM" id="Phobius"/>
    </source>
</evidence>
<keyword evidence="3" id="KW-0812">Transmembrane</keyword>
<dbReference type="Pfam" id="PF09056">
    <property type="entry name" value="Phospholip_A2_3"/>
    <property type="match status" value="1"/>
</dbReference>
<dbReference type="PANTHER" id="PTHR16255:SF4">
    <property type="entry name" value="SPORULATION PROTEIN RMD8"/>
    <property type="match status" value="1"/>
</dbReference>
<dbReference type="EMBL" id="JBHGVX010000006">
    <property type="protein sequence ID" value="KAL1795265.1"/>
    <property type="molecule type" value="Genomic_DNA"/>
</dbReference>
<feature type="transmembrane region" description="Helical" evidence="3">
    <location>
        <begin position="870"/>
        <end position="891"/>
    </location>
</feature>
<feature type="region of interest" description="Disordered" evidence="2">
    <location>
        <begin position="84"/>
        <end position="110"/>
    </location>
</feature>
<dbReference type="Gene3D" id="1.10.167.10">
    <property type="entry name" value="Regulator of G-protein Signalling 4, domain 2"/>
    <property type="match status" value="1"/>
</dbReference>
<feature type="compositionally biased region" description="Acidic residues" evidence="2">
    <location>
        <begin position="485"/>
        <end position="507"/>
    </location>
</feature>
<feature type="compositionally biased region" description="Polar residues" evidence="2">
    <location>
        <begin position="128"/>
        <end position="141"/>
    </location>
</feature>
<comment type="caution">
    <text evidence="5">The sequence shown here is derived from an EMBL/GenBank/DDBJ whole genome shotgun (WGS) entry which is preliminary data.</text>
</comment>
<feature type="region of interest" description="Disordered" evidence="2">
    <location>
        <begin position="425"/>
        <end position="535"/>
    </location>
</feature>
<evidence type="ECO:0000313" key="6">
    <source>
        <dbReference type="Proteomes" id="UP001578633"/>
    </source>
</evidence>
<feature type="compositionally biased region" description="Basic and acidic residues" evidence="2">
    <location>
        <begin position="522"/>
        <end position="535"/>
    </location>
</feature>
<feature type="domain" description="RGS" evidence="4">
    <location>
        <begin position="174"/>
        <end position="251"/>
    </location>
</feature>
<evidence type="ECO:0000256" key="1">
    <source>
        <dbReference type="ARBA" id="ARBA00008306"/>
    </source>
</evidence>
<organism evidence="5 6">
    <name type="scientific">Alternaria dauci</name>
    <dbReference type="NCBI Taxonomy" id="48095"/>
    <lineage>
        <taxon>Eukaryota</taxon>
        <taxon>Fungi</taxon>
        <taxon>Dikarya</taxon>
        <taxon>Ascomycota</taxon>
        <taxon>Pezizomycotina</taxon>
        <taxon>Dothideomycetes</taxon>
        <taxon>Pleosporomycetidae</taxon>
        <taxon>Pleosporales</taxon>
        <taxon>Pleosporineae</taxon>
        <taxon>Pleosporaceae</taxon>
        <taxon>Alternaria</taxon>
        <taxon>Alternaria sect. Porri</taxon>
    </lineage>
</organism>
<dbReference type="CDD" id="cd07440">
    <property type="entry name" value="RGS"/>
    <property type="match status" value="1"/>
</dbReference>
<dbReference type="InterPro" id="IPR003734">
    <property type="entry name" value="DUF155"/>
</dbReference>
<dbReference type="Pfam" id="PF00615">
    <property type="entry name" value="RGS"/>
    <property type="match status" value="1"/>
</dbReference>
<dbReference type="InterPro" id="IPR044926">
    <property type="entry name" value="RGS_subdomain_2"/>
</dbReference>
<comment type="similarity">
    <text evidence="1">Belongs to the RMD1/sif2 family.</text>
</comment>
<dbReference type="InterPro" id="IPR036444">
    <property type="entry name" value="PLipase_A2_dom_sf"/>
</dbReference>
<evidence type="ECO:0000259" key="4">
    <source>
        <dbReference type="PROSITE" id="PS50132"/>
    </source>
</evidence>
<dbReference type="GeneID" id="96087403"/>
<dbReference type="SUPFAM" id="SSF48619">
    <property type="entry name" value="Phospholipase A2, PLA2"/>
    <property type="match status" value="1"/>
</dbReference>
<dbReference type="InterPro" id="IPR015141">
    <property type="entry name" value="PLipase_A2_prok/fun"/>
</dbReference>
<dbReference type="PROSITE" id="PS50132">
    <property type="entry name" value="RGS"/>
    <property type="match status" value="1"/>
</dbReference>